<evidence type="ECO:0000313" key="1">
    <source>
        <dbReference type="EMBL" id="MBA9076227.1"/>
    </source>
</evidence>
<dbReference type="RefSeq" id="WP_182512041.1">
    <property type="nucleotide sequence ID" value="NZ_JACJIQ010000003.1"/>
</dbReference>
<organism evidence="1 2">
    <name type="scientific">Rufibacter quisquiliarum</name>
    <dbReference type="NCBI Taxonomy" id="1549639"/>
    <lineage>
        <taxon>Bacteria</taxon>
        <taxon>Pseudomonadati</taxon>
        <taxon>Bacteroidota</taxon>
        <taxon>Cytophagia</taxon>
        <taxon>Cytophagales</taxon>
        <taxon>Hymenobacteraceae</taxon>
        <taxon>Rufibacter</taxon>
    </lineage>
</organism>
<evidence type="ECO:0000313" key="2">
    <source>
        <dbReference type="Proteomes" id="UP000563094"/>
    </source>
</evidence>
<evidence type="ECO:0008006" key="3">
    <source>
        <dbReference type="Google" id="ProtNLM"/>
    </source>
</evidence>
<dbReference type="AlphaFoldDB" id="A0A839GMS4"/>
<accession>A0A839GMS4</accession>
<sequence>MVKIAQNPYYTIKVDEGKNRILLNICGGWGGETEVSHYLEHWDLALRLVQPGFTILSDIREAKEHSPEVRWLHLEAQRKTLNAGLAHVAEVHRLNESGSDYAIDMAQESKIPLNIFDNVADAEAWLEEIVQEKKRK</sequence>
<dbReference type="Proteomes" id="UP000563094">
    <property type="component" value="Unassembled WGS sequence"/>
</dbReference>
<gene>
    <name evidence="1" type="ORF">FHS90_000931</name>
</gene>
<name>A0A839GMS4_9BACT</name>
<comment type="caution">
    <text evidence="1">The sequence shown here is derived from an EMBL/GenBank/DDBJ whole genome shotgun (WGS) entry which is preliminary data.</text>
</comment>
<reference evidence="1 2" key="1">
    <citation type="submission" date="2020-08" db="EMBL/GenBank/DDBJ databases">
        <title>Genomic Encyclopedia of Type Strains, Phase IV (KMG-IV): sequencing the most valuable type-strain genomes for metagenomic binning, comparative biology and taxonomic classification.</title>
        <authorList>
            <person name="Goeker M."/>
        </authorList>
    </citation>
    <scope>NUCLEOTIDE SEQUENCE [LARGE SCALE GENOMIC DNA]</scope>
    <source>
        <strain evidence="1 2">DSM 29854</strain>
    </source>
</reference>
<protein>
    <recommendedName>
        <fullName evidence="3">STAS/SEC14 domain-containing protein</fullName>
    </recommendedName>
</protein>
<dbReference type="EMBL" id="JACJIQ010000003">
    <property type="protein sequence ID" value="MBA9076227.1"/>
    <property type="molecule type" value="Genomic_DNA"/>
</dbReference>
<keyword evidence="2" id="KW-1185">Reference proteome</keyword>
<proteinExistence type="predicted"/>